<dbReference type="Proteomes" id="UP000805193">
    <property type="component" value="Unassembled WGS sequence"/>
</dbReference>
<protein>
    <submittedName>
        <fullName evidence="1">Uncharacterized protein</fullName>
    </submittedName>
</protein>
<name>A0AC60Q5I9_IXOPE</name>
<dbReference type="EMBL" id="JABSTQ010009534">
    <property type="protein sequence ID" value="KAG0428352.1"/>
    <property type="molecule type" value="Genomic_DNA"/>
</dbReference>
<reference evidence="1 2" key="1">
    <citation type="journal article" date="2020" name="Cell">
        <title>Large-Scale Comparative Analyses of Tick Genomes Elucidate Their Genetic Diversity and Vector Capacities.</title>
        <authorList>
            <consortium name="Tick Genome and Microbiome Consortium (TIGMIC)"/>
            <person name="Jia N."/>
            <person name="Wang J."/>
            <person name="Shi W."/>
            <person name="Du L."/>
            <person name="Sun Y."/>
            <person name="Zhan W."/>
            <person name="Jiang J.F."/>
            <person name="Wang Q."/>
            <person name="Zhang B."/>
            <person name="Ji P."/>
            <person name="Bell-Sakyi L."/>
            <person name="Cui X.M."/>
            <person name="Yuan T.T."/>
            <person name="Jiang B.G."/>
            <person name="Yang W.F."/>
            <person name="Lam T.T."/>
            <person name="Chang Q.C."/>
            <person name="Ding S.J."/>
            <person name="Wang X.J."/>
            <person name="Zhu J.G."/>
            <person name="Ruan X.D."/>
            <person name="Zhao L."/>
            <person name="Wei J.T."/>
            <person name="Ye R.Z."/>
            <person name="Que T.C."/>
            <person name="Du C.H."/>
            <person name="Zhou Y.H."/>
            <person name="Cheng J.X."/>
            <person name="Dai P.F."/>
            <person name="Guo W.B."/>
            <person name="Han X.H."/>
            <person name="Huang E.J."/>
            <person name="Li L.F."/>
            <person name="Wei W."/>
            <person name="Gao Y.C."/>
            <person name="Liu J.Z."/>
            <person name="Shao H.Z."/>
            <person name="Wang X."/>
            <person name="Wang C.C."/>
            <person name="Yang T.C."/>
            <person name="Huo Q.B."/>
            <person name="Li W."/>
            <person name="Chen H.Y."/>
            <person name="Chen S.E."/>
            <person name="Zhou L.G."/>
            <person name="Ni X.B."/>
            <person name="Tian J.H."/>
            <person name="Sheng Y."/>
            <person name="Liu T."/>
            <person name="Pan Y.S."/>
            <person name="Xia L.Y."/>
            <person name="Li J."/>
            <person name="Zhao F."/>
            <person name="Cao W.C."/>
        </authorList>
    </citation>
    <scope>NUCLEOTIDE SEQUENCE [LARGE SCALE GENOMIC DNA]</scope>
    <source>
        <strain evidence="1">Iper-2018</strain>
    </source>
</reference>
<comment type="caution">
    <text evidence="1">The sequence shown here is derived from an EMBL/GenBank/DDBJ whole genome shotgun (WGS) entry which is preliminary data.</text>
</comment>
<organism evidence="1 2">
    <name type="scientific">Ixodes persulcatus</name>
    <name type="common">Taiga tick</name>
    <dbReference type="NCBI Taxonomy" id="34615"/>
    <lineage>
        <taxon>Eukaryota</taxon>
        <taxon>Metazoa</taxon>
        <taxon>Ecdysozoa</taxon>
        <taxon>Arthropoda</taxon>
        <taxon>Chelicerata</taxon>
        <taxon>Arachnida</taxon>
        <taxon>Acari</taxon>
        <taxon>Parasitiformes</taxon>
        <taxon>Ixodida</taxon>
        <taxon>Ixodoidea</taxon>
        <taxon>Ixodidae</taxon>
        <taxon>Ixodinae</taxon>
        <taxon>Ixodes</taxon>
    </lineage>
</organism>
<evidence type="ECO:0000313" key="2">
    <source>
        <dbReference type="Proteomes" id="UP000805193"/>
    </source>
</evidence>
<proteinExistence type="predicted"/>
<evidence type="ECO:0000313" key="1">
    <source>
        <dbReference type="EMBL" id="KAG0428352.1"/>
    </source>
</evidence>
<keyword evidence="2" id="KW-1185">Reference proteome</keyword>
<sequence length="460" mass="50744">MISNSSDDGNDFIFDWVPPKRRPAGDRGGGQFSVAEPDVAEARGARSKAASGTLRGDRKVHRQNGFVEADDANFNTLGLDNPTPAMLELLKRRQEQQDMQLQGECAVAATARSKRSSASPSPNLPSAAAAPLRNGHIAPETRDQKVQTTLTAYEDRNMASAVEVKVEKLDSTDVEQKAKIEILKQKNQLLYRLKDPEADKKCKGSDREEKVVYKIVEEAGNKGIWIRDIRMKSGLVLTSLNKILKNLQSKKLIKAVKSVSASKKKVYMLFNLEPDRSITGGAWYSDQDFESEFVEVLNQQCHRFLQKKLTVARETSKDPMLEKNASFASSKEVWNFIMELGISKVQLSMDDIETILNTLIYDGKVEKTVVSAGAMGSSSKGAGADSADVVNLYRAVEPLVESAGIMRMPCGTCPVIQNCYEGGVVSPATCQYFKKWLDMDFDENGSFDDARVAYEAGAQM</sequence>
<gene>
    <name evidence="1" type="ORF">HPB47_024670</name>
</gene>
<accession>A0AC60Q5I9</accession>